<dbReference type="GO" id="GO:0003676">
    <property type="term" value="F:nucleic acid binding"/>
    <property type="evidence" value="ECO:0007669"/>
    <property type="project" value="InterPro"/>
</dbReference>
<dbReference type="InterPro" id="IPR036397">
    <property type="entry name" value="RNaseH_sf"/>
</dbReference>
<dbReference type="InterPro" id="IPR033390">
    <property type="entry name" value="Rv2179c-like"/>
</dbReference>
<feature type="region of interest" description="Disordered" evidence="1">
    <location>
        <begin position="1"/>
        <end position="50"/>
    </location>
</feature>
<comment type="caution">
    <text evidence="3">The sequence shown here is derived from an EMBL/GenBank/DDBJ whole genome shotgun (WGS) entry which is preliminary data.</text>
</comment>
<dbReference type="Proteomes" id="UP000630371">
    <property type="component" value="Unassembled WGS sequence"/>
</dbReference>
<evidence type="ECO:0000259" key="2">
    <source>
        <dbReference type="Pfam" id="PF16473"/>
    </source>
</evidence>
<dbReference type="Gene3D" id="3.30.420.10">
    <property type="entry name" value="Ribonuclease H-like superfamily/Ribonuclease H"/>
    <property type="match status" value="1"/>
</dbReference>
<feature type="region of interest" description="Disordered" evidence="1">
    <location>
        <begin position="94"/>
        <end position="114"/>
    </location>
</feature>
<keyword evidence="3" id="KW-0540">Nuclease</keyword>
<protein>
    <submittedName>
        <fullName evidence="3">Exonuclease</fullName>
    </submittedName>
</protein>
<feature type="compositionally biased region" description="Polar residues" evidence="1">
    <location>
        <begin position="184"/>
        <end position="194"/>
    </location>
</feature>
<accession>A0A828L6T1</accession>
<dbReference type="GO" id="GO:0004527">
    <property type="term" value="F:exonuclease activity"/>
    <property type="evidence" value="ECO:0007669"/>
    <property type="project" value="UniProtKB-KW"/>
</dbReference>
<feature type="compositionally biased region" description="Acidic residues" evidence="1">
    <location>
        <begin position="241"/>
        <end position="256"/>
    </location>
</feature>
<reference evidence="3" key="1">
    <citation type="submission" date="2018-08" db="EMBL/GenBank/DDBJ databases">
        <authorList>
            <consortium name="GenomeTrakr network: Whole genome sequencing for foodborne pathogen traceback"/>
        </authorList>
    </citation>
    <scope>NUCLEOTIDE SEQUENCE</scope>
    <source>
        <strain evidence="3">NC_STEC178</strain>
    </source>
</reference>
<evidence type="ECO:0000313" key="3">
    <source>
        <dbReference type="EMBL" id="EGD0649870.1"/>
    </source>
</evidence>
<proteinExistence type="predicted"/>
<feature type="compositionally biased region" description="Basic and acidic residues" evidence="1">
    <location>
        <begin position="155"/>
        <end position="167"/>
    </location>
</feature>
<feature type="region of interest" description="Disordered" evidence="1">
    <location>
        <begin position="149"/>
        <end position="205"/>
    </location>
</feature>
<dbReference type="EMBL" id="AAVQAW010000016">
    <property type="protein sequence ID" value="EGD0649870.1"/>
    <property type="molecule type" value="Genomic_DNA"/>
</dbReference>
<feature type="compositionally biased region" description="Polar residues" evidence="1">
    <location>
        <begin position="94"/>
        <end position="111"/>
    </location>
</feature>
<evidence type="ECO:0000256" key="1">
    <source>
        <dbReference type="SAM" id="MobiDB-lite"/>
    </source>
</evidence>
<name>A0A828L6T1_ECOLX</name>
<feature type="region of interest" description="Disordered" evidence="1">
    <location>
        <begin position="241"/>
        <end position="281"/>
    </location>
</feature>
<keyword evidence="3" id="KW-0269">Exonuclease</keyword>
<keyword evidence="3" id="KW-0378">Hydrolase</keyword>
<feature type="domain" description="3'-5' exoribonuclease Rv2179c-like" evidence="2">
    <location>
        <begin position="303"/>
        <end position="475"/>
    </location>
</feature>
<evidence type="ECO:0000313" key="4">
    <source>
        <dbReference type="Proteomes" id="UP000630371"/>
    </source>
</evidence>
<dbReference type="Pfam" id="PF16473">
    <property type="entry name" value="Rv2179c-like"/>
    <property type="match status" value="1"/>
</dbReference>
<sequence length="487" mass="53747">MFEDEETDQNTTDILQPSAAQTDAVETEVSDTQKNESTLETEPSVEREGPFYFLFTDKDGEKYGRANKLSGLNKALAAGATEITKEEYFARKNGTYSGSQQNTGASDTTAQPEPVKVTADEVNKIMQAANISQPDANQLLAVSRGEFVAGISDPNDPKWVKGIETRDSVNQNQQETEQNDQKAEQNSPNALQNEPETKQPEPVAQQEAEKVCTACGQTGGGNCPDCGAVMGDATYQETFDEENQVEVQENDPEEMEGAEHPHKENAGSAQDHASDNETGETADPLIAVNGHHVITSTSRVWYHLMIDLETMGTNTNAPIVVIGAVFFDPQTGEIGPVFYIVISLTDAMNTGAVPDGGTIEWWLKQSSEARAAILTDQVKLKDALSRFREFINEYSDEKFVQVWGNGATFDNAILRTSYERLDIPCPWRYHNDRDVRTIVELGKTIDFDVRTVIPFEGVRHNALDDARHQAKYVTATIQKLIPNPVDF</sequence>
<gene>
    <name evidence="3" type="ORF">B6R31_003570</name>
</gene>
<organism evidence="3 4">
    <name type="scientific">Escherichia coli</name>
    <dbReference type="NCBI Taxonomy" id="562"/>
    <lineage>
        <taxon>Bacteria</taxon>
        <taxon>Pseudomonadati</taxon>
        <taxon>Pseudomonadota</taxon>
        <taxon>Gammaproteobacteria</taxon>
        <taxon>Enterobacterales</taxon>
        <taxon>Enterobacteriaceae</taxon>
        <taxon>Escherichia</taxon>
    </lineage>
</organism>
<feature type="compositionally biased region" description="Polar residues" evidence="1">
    <location>
        <begin position="9"/>
        <end position="21"/>
    </location>
</feature>
<dbReference type="AlphaFoldDB" id="A0A828L6T1"/>
<dbReference type="InterPro" id="IPR012337">
    <property type="entry name" value="RNaseH-like_sf"/>
</dbReference>
<feature type="compositionally biased region" description="Polar residues" evidence="1">
    <location>
        <begin position="30"/>
        <end position="41"/>
    </location>
</feature>
<dbReference type="SUPFAM" id="SSF53098">
    <property type="entry name" value="Ribonuclease H-like"/>
    <property type="match status" value="1"/>
</dbReference>